<gene>
    <name evidence="1" type="ORF">HFRIS_004748</name>
</gene>
<evidence type="ECO:0000313" key="1">
    <source>
        <dbReference type="EMBL" id="EOA06120.1"/>
    </source>
</evidence>
<sequence length="77" mass="8658">MQLGLGMAMVAVPDILAGLESAELVRVLPRWWADAGAISLYYASRHLLPAKTRFFIDFLIEAFKREDYARRFAGNLG</sequence>
<protein>
    <submittedName>
        <fullName evidence="1">LysR family transcriptional regulator</fullName>
    </submittedName>
</protein>
<accession>A0AAI9IHD7</accession>
<evidence type="ECO:0000313" key="2">
    <source>
        <dbReference type="Proteomes" id="UP000006772"/>
    </source>
</evidence>
<reference evidence="1 2" key="1">
    <citation type="journal article" date="2013" name="Front. Microbiol.">
        <title>The genome of the endophytic bacterium H. frisingense GSF30(T) identifies diverse strategies in the Herbaspirillum genus to interact with plants.</title>
        <authorList>
            <person name="Straub D."/>
            <person name="Rothballer M."/>
            <person name="Hartmann A."/>
            <person name="Ludewig U."/>
        </authorList>
    </citation>
    <scope>NUCLEOTIDE SEQUENCE [LARGE SCALE GENOMIC DNA]</scope>
    <source>
        <strain evidence="1 2">GSF30</strain>
    </source>
</reference>
<dbReference type="AlphaFoldDB" id="A0AAI9IHD7"/>
<dbReference type="Gene3D" id="3.40.190.290">
    <property type="match status" value="1"/>
</dbReference>
<proteinExistence type="predicted"/>
<dbReference type="EMBL" id="AEEC02000004">
    <property type="protein sequence ID" value="EOA06120.1"/>
    <property type="molecule type" value="Genomic_DNA"/>
</dbReference>
<comment type="caution">
    <text evidence="1">The sequence shown here is derived from an EMBL/GenBank/DDBJ whole genome shotgun (WGS) entry which is preliminary data.</text>
</comment>
<organism evidence="1 2">
    <name type="scientific">Herbaspirillum frisingense GSF30</name>
    <dbReference type="NCBI Taxonomy" id="864073"/>
    <lineage>
        <taxon>Bacteria</taxon>
        <taxon>Pseudomonadati</taxon>
        <taxon>Pseudomonadota</taxon>
        <taxon>Betaproteobacteria</taxon>
        <taxon>Burkholderiales</taxon>
        <taxon>Oxalobacteraceae</taxon>
        <taxon>Herbaspirillum</taxon>
    </lineage>
</organism>
<name>A0AAI9IHD7_9BURK</name>
<dbReference type="Proteomes" id="UP000006772">
    <property type="component" value="Unassembled WGS sequence"/>
</dbReference>
<dbReference type="SUPFAM" id="SSF53850">
    <property type="entry name" value="Periplasmic binding protein-like II"/>
    <property type="match status" value="1"/>
</dbReference>